<gene>
    <name evidence="3" type="ORF">FNL38_101650</name>
</gene>
<evidence type="ECO:0000313" key="3">
    <source>
        <dbReference type="EMBL" id="TYQ08279.1"/>
    </source>
</evidence>
<evidence type="ECO:0000256" key="1">
    <source>
        <dbReference type="SAM" id="MobiDB-lite"/>
    </source>
</evidence>
<dbReference type="Gene3D" id="3.40.50.1820">
    <property type="entry name" value="alpha/beta hydrolase"/>
    <property type="match status" value="1"/>
</dbReference>
<proteinExistence type="predicted"/>
<organism evidence="3">
    <name type="scientific">Nocardia globerula</name>
    <dbReference type="NCBI Taxonomy" id="1818"/>
    <lineage>
        <taxon>Bacteria</taxon>
        <taxon>Bacillati</taxon>
        <taxon>Actinomycetota</taxon>
        <taxon>Actinomycetes</taxon>
        <taxon>Mycobacteriales</taxon>
        <taxon>Nocardiaceae</taxon>
        <taxon>Nocardia</taxon>
    </lineage>
</organism>
<dbReference type="AlphaFoldDB" id="A0A652YX79"/>
<feature type="domain" description="PET hydrolase/cutinase-like" evidence="2">
    <location>
        <begin position="32"/>
        <end position="184"/>
    </location>
</feature>
<accession>A0A652YX79</accession>
<dbReference type="SUPFAM" id="SSF53474">
    <property type="entry name" value="alpha/beta-Hydrolases"/>
    <property type="match status" value="1"/>
</dbReference>
<dbReference type="Pfam" id="PF12740">
    <property type="entry name" value="PETase"/>
    <property type="match status" value="1"/>
</dbReference>
<feature type="region of interest" description="Disordered" evidence="1">
    <location>
        <begin position="257"/>
        <end position="285"/>
    </location>
</feature>
<sequence>MAPKLKALTRELSKRGPHRVLRGNLALAGQPGVVYTPETGFNLPAVAFGHGWMVGAHKYEQTLQHLASWGIVAAAPESERGPVPSHLGLAADLRSTLDICVGVRLGPGQISVHPDHVAFAGHGMGAGAAVLAAAQRGNVAAVAALFPAPTAPKAENYASKITAPGLILAGEDDVDSLTSNARPLTREWGGPVIGRTVDDAQDAGLIEGRRLLGALGLGGSERKTQATTRCLLTGFLLFHLTGDKRYEAFADQDTEFPHTSPMFDADTQSDTHSQSDARRSQAVSR</sequence>
<dbReference type="InterPro" id="IPR041127">
    <property type="entry name" value="PET_hydrolase/cutinase-like"/>
</dbReference>
<protein>
    <submittedName>
        <fullName evidence="3">Chlorophyllase-like protein</fullName>
    </submittedName>
</protein>
<reference evidence="3" key="1">
    <citation type="submission" date="2019-07" db="EMBL/GenBank/DDBJ databases">
        <title>Genomic Encyclopedia of Type Strains, Phase IV (KMG-IV): sequencing the most valuable type-strain genomes for metagenomic binning, comparative biology and taxonomic classification.</title>
        <authorList>
            <person name="Goeker M."/>
        </authorList>
    </citation>
    <scope>NUCLEOTIDE SEQUENCE</scope>
    <source>
        <strain evidence="3">DSM 44596</strain>
    </source>
</reference>
<name>A0A652YX79_NOCGL</name>
<dbReference type="PANTHER" id="PTHR33428">
    <property type="entry name" value="CHLOROPHYLLASE-2, CHLOROPLASTIC"/>
    <property type="match status" value="1"/>
</dbReference>
<dbReference type="PANTHER" id="PTHR33428:SF14">
    <property type="entry name" value="CARBOXYLESTERASE TYPE B DOMAIN-CONTAINING PROTEIN"/>
    <property type="match status" value="1"/>
</dbReference>
<dbReference type="EMBL" id="VNIQ01000001">
    <property type="protein sequence ID" value="TYQ08279.1"/>
    <property type="molecule type" value="Genomic_DNA"/>
</dbReference>
<comment type="caution">
    <text evidence="3">The sequence shown here is derived from an EMBL/GenBank/DDBJ whole genome shotgun (WGS) entry which is preliminary data.</text>
</comment>
<evidence type="ECO:0000259" key="2">
    <source>
        <dbReference type="Pfam" id="PF12740"/>
    </source>
</evidence>
<dbReference type="InterPro" id="IPR029058">
    <property type="entry name" value="AB_hydrolase_fold"/>
</dbReference>